<accession>A0A098VME1</accession>
<proteinExistence type="predicted"/>
<reference evidence="2 3" key="1">
    <citation type="submission" date="2014-04" db="EMBL/GenBank/DDBJ databases">
        <title>A new species of microsporidia sheds light on the evolution of extreme parasitism.</title>
        <authorList>
            <person name="Haag K.L."/>
            <person name="James T.Y."/>
            <person name="Larsson R."/>
            <person name="Schaer T.M."/>
            <person name="Refardt D."/>
            <person name="Pombert J.-F."/>
            <person name="Ebert D."/>
        </authorList>
    </citation>
    <scope>NUCLEOTIDE SEQUENCE [LARGE SCALE GENOMIC DNA]</scope>
    <source>
        <strain evidence="2 3">UGP3</strain>
        <tissue evidence="2">Spores</tissue>
    </source>
</reference>
<protein>
    <submittedName>
        <fullName evidence="2">Uncharacterized protein</fullName>
    </submittedName>
</protein>
<dbReference type="HOGENOM" id="CLU_2886304_0_0_1"/>
<keyword evidence="3" id="KW-1185">Reference proteome</keyword>
<dbReference type="OrthoDB" id="1667587at2759"/>
<evidence type="ECO:0000256" key="1">
    <source>
        <dbReference type="SAM" id="MobiDB-lite"/>
    </source>
</evidence>
<sequence>MPWSQKGTLHMPKSRKRHEGANPSNATSNLLVVATYSGSLYTYRVNFENGGECELIKRQQYVH</sequence>
<name>A0A098VME1_9MICR</name>
<gene>
    <name evidence="2" type="ORF">DI09_7p70</name>
</gene>
<dbReference type="VEuPathDB" id="MicrosporidiaDB:DI09_7p70"/>
<dbReference type="RefSeq" id="XP_013236711.1">
    <property type="nucleotide sequence ID" value="XM_013381257.1"/>
</dbReference>
<dbReference type="GeneID" id="25260890"/>
<dbReference type="Proteomes" id="UP000029725">
    <property type="component" value="Unassembled WGS sequence"/>
</dbReference>
<dbReference type="AlphaFoldDB" id="A0A098VME1"/>
<feature type="region of interest" description="Disordered" evidence="1">
    <location>
        <begin position="1"/>
        <end position="28"/>
    </location>
</feature>
<evidence type="ECO:0000313" key="2">
    <source>
        <dbReference type="EMBL" id="KGG50228.1"/>
    </source>
</evidence>
<dbReference type="EMBL" id="JMKJ01000590">
    <property type="protein sequence ID" value="KGG50228.1"/>
    <property type="molecule type" value="Genomic_DNA"/>
</dbReference>
<organism evidence="2 3">
    <name type="scientific">Mitosporidium daphniae</name>
    <dbReference type="NCBI Taxonomy" id="1485682"/>
    <lineage>
        <taxon>Eukaryota</taxon>
        <taxon>Fungi</taxon>
        <taxon>Fungi incertae sedis</taxon>
        <taxon>Microsporidia</taxon>
        <taxon>Mitosporidium</taxon>
    </lineage>
</organism>
<comment type="caution">
    <text evidence="2">The sequence shown here is derived from an EMBL/GenBank/DDBJ whole genome shotgun (WGS) entry which is preliminary data.</text>
</comment>
<evidence type="ECO:0000313" key="3">
    <source>
        <dbReference type="Proteomes" id="UP000029725"/>
    </source>
</evidence>